<keyword evidence="2" id="KW-0687">Ribonucleoprotein</keyword>
<reference evidence="4" key="1">
    <citation type="submission" date="2011-01" db="EMBL/GenBank/DDBJ databases">
        <authorList>
            <person name="Lang B.F."/>
            <person name="Burger G.B."/>
        </authorList>
    </citation>
    <scope>NUCLEOTIDE SEQUENCE</scope>
    <source>
        <strain evidence="4">UTEX 64</strain>
    </source>
</reference>
<protein>
    <submittedName>
        <fullName evidence="4">Ribosomal protein S10</fullName>
    </submittedName>
</protein>
<dbReference type="AlphaFoldDB" id="E9P6B7"/>
<dbReference type="GO" id="GO:1990904">
    <property type="term" value="C:ribonucleoprotein complex"/>
    <property type="evidence" value="ECO:0007669"/>
    <property type="project" value="UniProtKB-KW"/>
</dbReference>
<organism evidence="4">
    <name type="scientific">Glaucocystis nostochinearum</name>
    <dbReference type="NCBI Taxonomy" id="38271"/>
    <lineage>
        <taxon>Eukaryota</taxon>
        <taxon>Glaucocystophyceae</taxon>
        <taxon>Glaucocystales</taxon>
        <taxon>Glaucocystaceae</taxon>
        <taxon>Glaucocystis</taxon>
    </lineage>
</organism>
<gene>
    <name evidence="4" type="primary">rps10</name>
</gene>
<dbReference type="RefSeq" id="YP_004222729.1">
    <property type="nucleotide sequence ID" value="NC_015117.1"/>
</dbReference>
<sequence length="117" mass="13556">MVSANYIFKSFEKSFLKIYIKFFKILLIKKNIKNSVSFIPLKKQLFTVLSSPHIDKKARNQFIFSEFSNIVALSQLNINKLDKISNIILFLLPFGVSCKIVVKTSIKLKKLFPKLII</sequence>
<keyword evidence="1 4" id="KW-0689">Ribosomal protein</keyword>
<evidence type="ECO:0000256" key="1">
    <source>
        <dbReference type="ARBA" id="ARBA00022980"/>
    </source>
</evidence>
<geneLocation type="mitochondrion" evidence="4"/>
<dbReference type="Gene3D" id="3.30.70.600">
    <property type="entry name" value="Ribosomal protein S10 domain"/>
    <property type="match status" value="1"/>
</dbReference>
<dbReference type="SUPFAM" id="SSF54999">
    <property type="entry name" value="Ribosomal protein S10"/>
    <property type="match status" value="1"/>
</dbReference>
<dbReference type="Pfam" id="PF00338">
    <property type="entry name" value="Ribosomal_S10"/>
    <property type="match status" value="1"/>
</dbReference>
<keyword evidence="4" id="KW-0496">Mitochondrion</keyword>
<dbReference type="SMART" id="SM01403">
    <property type="entry name" value="Ribosomal_S10"/>
    <property type="match status" value="1"/>
</dbReference>
<evidence type="ECO:0000313" key="4">
    <source>
        <dbReference type="EMBL" id="ADW83101.1"/>
    </source>
</evidence>
<dbReference type="GO" id="GO:0005840">
    <property type="term" value="C:ribosome"/>
    <property type="evidence" value="ECO:0007669"/>
    <property type="project" value="UniProtKB-KW"/>
</dbReference>
<dbReference type="EMBL" id="HQ908425">
    <property type="protein sequence ID" value="ADW83101.1"/>
    <property type="molecule type" value="Genomic_DNA"/>
</dbReference>
<dbReference type="GeneID" id="10210832"/>
<dbReference type="InterPro" id="IPR027486">
    <property type="entry name" value="Ribosomal_uS10_dom"/>
</dbReference>
<proteinExistence type="predicted"/>
<dbReference type="InterPro" id="IPR036838">
    <property type="entry name" value="Ribosomal_uS10_dom_sf"/>
</dbReference>
<evidence type="ECO:0000256" key="2">
    <source>
        <dbReference type="ARBA" id="ARBA00023274"/>
    </source>
</evidence>
<name>E9P6B7_9EUKA</name>
<evidence type="ECO:0000259" key="3">
    <source>
        <dbReference type="SMART" id="SM01403"/>
    </source>
</evidence>
<accession>E9P6B7</accession>
<feature type="domain" description="Small ribosomal subunit protein uS10" evidence="3">
    <location>
        <begin position="5"/>
        <end position="101"/>
    </location>
</feature>